<evidence type="ECO:0000256" key="1">
    <source>
        <dbReference type="ARBA" id="ARBA00006336"/>
    </source>
</evidence>
<evidence type="ECO:0000256" key="2">
    <source>
        <dbReference type="ARBA" id="ARBA00022801"/>
    </source>
</evidence>
<dbReference type="Proteomes" id="UP000249300">
    <property type="component" value="Chromosome 1"/>
</dbReference>
<proteinExistence type="inferred from homology"/>
<dbReference type="EMBL" id="LS483447">
    <property type="protein sequence ID" value="SQH73388.1"/>
    <property type="molecule type" value="Genomic_DNA"/>
</dbReference>
<dbReference type="InterPro" id="IPR052347">
    <property type="entry name" value="Isochorismatase_Nicotinamidase"/>
</dbReference>
<sequence>MSKQHTVLIVDPQIDFVSGSLAVPGGDKALDWLAVYLREHWADITQVVVTLDEHTADHCSFLSQGGEWPPHCIRYTVGAAIYPPISDVLAFFVSKGIPILYLEKATDKDVDAYSAFEEVVPECLRQANRICVAGLAGDFCVKKSVEDLKKYGLGDKIELLQRGIAYINSTIL</sequence>
<reference evidence="3 4" key="1">
    <citation type="submission" date="2018-06" db="EMBL/GenBank/DDBJ databases">
        <authorList>
            <consortium name="Pathogen Informatics"/>
            <person name="Doyle S."/>
        </authorList>
    </citation>
    <scope>NUCLEOTIDE SEQUENCE [LARGE SCALE GENOMIC DNA]</scope>
    <source>
        <strain evidence="3 4">NCTC12858</strain>
    </source>
</reference>
<organism evidence="3 4">
    <name type="scientific">Porphyromonas crevioricanis</name>
    <dbReference type="NCBI Taxonomy" id="393921"/>
    <lineage>
        <taxon>Bacteria</taxon>
        <taxon>Pseudomonadati</taxon>
        <taxon>Bacteroidota</taxon>
        <taxon>Bacteroidia</taxon>
        <taxon>Bacteroidales</taxon>
        <taxon>Porphyromonadaceae</taxon>
        <taxon>Porphyromonas</taxon>
    </lineage>
</organism>
<gene>
    <name evidence="3" type="ORF">NCTC12858_01243</name>
</gene>
<accession>A0A2X4PPA6</accession>
<dbReference type="KEGG" id="pcre:NCTC12858_01243"/>
<keyword evidence="4" id="KW-1185">Reference proteome</keyword>
<dbReference type="RefSeq" id="WP_042120317.1">
    <property type="nucleotide sequence ID" value="NZ_FUXH01000001.1"/>
</dbReference>
<dbReference type="PANTHER" id="PTHR11080:SF2">
    <property type="entry name" value="LD05707P"/>
    <property type="match status" value="1"/>
</dbReference>
<dbReference type="SUPFAM" id="SSF52499">
    <property type="entry name" value="Isochorismatase-like hydrolases"/>
    <property type="match status" value="1"/>
</dbReference>
<comment type="similarity">
    <text evidence="1">Belongs to the isochorismatase family.</text>
</comment>
<protein>
    <submittedName>
        <fullName evidence="3">Nicotinamidase/pyrazinamidase</fullName>
    </submittedName>
</protein>
<dbReference type="Gene3D" id="3.40.50.850">
    <property type="entry name" value="Isochorismatase-like"/>
    <property type="match status" value="1"/>
</dbReference>
<keyword evidence="2" id="KW-0378">Hydrolase</keyword>
<dbReference type="PANTHER" id="PTHR11080">
    <property type="entry name" value="PYRAZINAMIDASE/NICOTINAMIDASE"/>
    <property type="match status" value="1"/>
</dbReference>
<evidence type="ECO:0000313" key="4">
    <source>
        <dbReference type="Proteomes" id="UP000249300"/>
    </source>
</evidence>
<dbReference type="InterPro" id="IPR036380">
    <property type="entry name" value="Isochorismatase-like_sf"/>
</dbReference>
<name>A0A2X4PPA6_9PORP</name>
<dbReference type="GO" id="GO:0016811">
    <property type="term" value="F:hydrolase activity, acting on carbon-nitrogen (but not peptide) bonds, in linear amides"/>
    <property type="evidence" value="ECO:0007669"/>
    <property type="project" value="TreeGrafter"/>
</dbReference>
<evidence type="ECO:0000313" key="3">
    <source>
        <dbReference type="EMBL" id="SQH73388.1"/>
    </source>
</evidence>
<dbReference type="AlphaFoldDB" id="A0A2X4PPA6"/>